<keyword evidence="3" id="KW-0067">ATP-binding</keyword>
<evidence type="ECO:0000313" key="6">
    <source>
        <dbReference type="Proteomes" id="UP001442841"/>
    </source>
</evidence>
<dbReference type="EMBL" id="CP154795">
    <property type="protein sequence ID" value="XAN07918.1"/>
    <property type="molecule type" value="Genomic_DNA"/>
</dbReference>
<dbReference type="PRINTS" id="PR00775">
    <property type="entry name" value="HEATSHOCK90"/>
</dbReference>
<proteinExistence type="inferred from homology"/>
<evidence type="ECO:0000313" key="5">
    <source>
        <dbReference type="EMBL" id="XAN07918.1"/>
    </source>
</evidence>
<keyword evidence="6" id="KW-1185">Reference proteome</keyword>
<keyword evidence="2" id="KW-0547">Nucleotide-binding</keyword>
<dbReference type="Gene3D" id="3.30.565.10">
    <property type="entry name" value="Histidine kinase-like ATPase, C-terminal domain"/>
    <property type="match status" value="1"/>
</dbReference>
<dbReference type="Proteomes" id="UP001442841">
    <property type="component" value="Chromosome"/>
</dbReference>
<dbReference type="Gene3D" id="3.30.230.80">
    <property type="match status" value="1"/>
</dbReference>
<keyword evidence="4" id="KW-0143">Chaperone</keyword>
<evidence type="ECO:0000256" key="1">
    <source>
        <dbReference type="ARBA" id="ARBA00008239"/>
    </source>
</evidence>
<evidence type="ECO:0000256" key="3">
    <source>
        <dbReference type="ARBA" id="ARBA00022840"/>
    </source>
</evidence>
<dbReference type="PANTHER" id="PTHR11528">
    <property type="entry name" value="HEAT SHOCK PROTEIN 90 FAMILY MEMBER"/>
    <property type="match status" value="1"/>
</dbReference>
<comment type="similarity">
    <text evidence="1">Belongs to the heat shock protein 90 family.</text>
</comment>
<dbReference type="SUPFAM" id="SSF55874">
    <property type="entry name" value="ATPase domain of HSP90 chaperone/DNA topoisomerase II/histidine kinase"/>
    <property type="match status" value="1"/>
</dbReference>
<sequence length="614" mass="67256">MTSSSPAPDRFQVNLHGLIELLSEHLYSGPQVFVRELLQNGIDALHMRPDAPTGADPRPGIVLDAPGDRLTCYDSGCGLSPDDVETFLITVGRSAKRDDLGLARTDLIGQFGIGVLSCFLVSGEINVLSRSSEGEIVAWRATGDGTYRTRAWPDIATWADENPTDPEAHEWLDQGPGTIVRLAPRPDTRGWFAPDRIARLAREYAGHADADIRLRVSDREIPIGRTPWPWTLPARERIAWARENFGTTPLATFPVTVAAAGLHGLAVVAGDRITPGISPRHRVHIKGMRVLDGEADLLPPWGFFVSLVVNGDLLHPTAAREQLRDDELLAETRDELGRQVMAWLLRTARGDRDLFNRFLTLHHTGLKALAVACDTDDFLALVQLLPFSSTVGERPLPDLLTEHDDVLVADSVDEFRQMAAVATAQGTPLVNAGYAYDGTVIERYRREAPAGQRLIPVEPERFAATIDSLEPARRAEVAPLSAAAQRVLDEAGVRVEIRRFAPESVPALLLDSSHDRHRRLSRATETSGDLWAGLLQAVDDRADARPRLILNDANPMVRRLVGVDDLRVLRPAVQAVYARALLQGQHPVSAGDARMIEHAFGGLLELALTGTERS</sequence>
<dbReference type="InterPro" id="IPR020575">
    <property type="entry name" value="Hsp90_N"/>
</dbReference>
<dbReference type="InterPro" id="IPR020568">
    <property type="entry name" value="Ribosomal_Su5_D2-typ_SF"/>
</dbReference>
<dbReference type="RefSeq" id="WP_425309376.1">
    <property type="nucleotide sequence ID" value="NZ_CP154795.1"/>
</dbReference>
<reference evidence="5 6" key="1">
    <citation type="submission" date="2024-04" db="EMBL/GenBank/DDBJ databases">
        <title>Isolation of an actinomycete strain from pig manure.</title>
        <authorList>
            <person name="Gong T."/>
            <person name="Yu Z."/>
            <person name="An M."/>
            <person name="Wei C."/>
            <person name="Yang W."/>
            <person name="Liu L."/>
        </authorList>
    </citation>
    <scope>NUCLEOTIDE SEQUENCE [LARGE SCALE GENOMIC DNA]</scope>
    <source>
        <strain evidence="5 6">ZF39</strain>
    </source>
</reference>
<dbReference type="InterPro" id="IPR001404">
    <property type="entry name" value="Hsp90_fam"/>
</dbReference>
<gene>
    <name evidence="5" type="ORF">AADG42_11570</name>
</gene>
<dbReference type="InterPro" id="IPR036890">
    <property type="entry name" value="HATPase_C_sf"/>
</dbReference>
<evidence type="ECO:0000256" key="4">
    <source>
        <dbReference type="ARBA" id="ARBA00023186"/>
    </source>
</evidence>
<dbReference type="NCBIfam" id="NF010683">
    <property type="entry name" value="PRK14083.1"/>
    <property type="match status" value="1"/>
</dbReference>
<dbReference type="PIRSF" id="PIRSF002583">
    <property type="entry name" value="Hsp90"/>
    <property type="match status" value="1"/>
</dbReference>
<accession>A0ABZ3FPD3</accession>
<evidence type="ECO:0000256" key="2">
    <source>
        <dbReference type="ARBA" id="ARBA00022741"/>
    </source>
</evidence>
<name>A0ABZ3FPD3_9ACTN</name>
<organism evidence="5 6">
    <name type="scientific">Ammonicoccus fulvus</name>
    <dbReference type="NCBI Taxonomy" id="3138240"/>
    <lineage>
        <taxon>Bacteria</taxon>
        <taxon>Bacillati</taxon>
        <taxon>Actinomycetota</taxon>
        <taxon>Actinomycetes</taxon>
        <taxon>Propionibacteriales</taxon>
        <taxon>Propionibacteriaceae</taxon>
        <taxon>Ammonicoccus</taxon>
    </lineage>
</organism>
<protein>
    <submittedName>
        <fullName evidence="5">HSP90 family protein</fullName>
    </submittedName>
</protein>
<dbReference type="SUPFAM" id="SSF54211">
    <property type="entry name" value="Ribosomal protein S5 domain 2-like"/>
    <property type="match status" value="1"/>
</dbReference>